<dbReference type="CDD" id="cd01038">
    <property type="entry name" value="Endonuclease_DUF559"/>
    <property type="match status" value="1"/>
</dbReference>
<protein>
    <recommendedName>
        <fullName evidence="1">DUF559 domain-containing protein</fullName>
    </recommendedName>
</protein>
<keyword evidence="3" id="KW-1185">Reference proteome</keyword>
<evidence type="ECO:0000313" key="2">
    <source>
        <dbReference type="EMBL" id="ONF96166.1"/>
    </source>
</evidence>
<dbReference type="PANTHER" id="PTHR38590:SF1">
    <property type="entry name" value="BLL0828 PROTEIN"/>
    <property type="match status" value="1"/>
</dbReference>
<accession>A0A1V2EU20</accession>
<dbReference type="Proteomes" id="UP000188729">
    <property type="component" value="Unassembled WGS sequence"/>
</dbReference>
<sequence length="135" mass="15116">MTRTDAELLKRAKAMRSEMTPAEARLWYHLRGKRFGNVKFSRQVVIGRYIADFCARARKLIIEVDGDTHAGNEARDAQRTAVLEREGYRVLRFTNADVMRNEAGVLEAISAALVTAHLPDPLPRGEREISAPPAA</sequence>
<dbReference type="STRING" id="1915074.SPHI_17810"/>
<dbReference type="Pfam" id="PF04480">
    <property type="entry name" value="DUF559"/>
    <property type="match status" value="1"/>
</dbReference>
<reference evidence="2 3" key="1">
    <citation type="submission" date="2016-11" db="EMBL/GenBank/DDBJ databases">
        <title>Genome sequence of Sphingomonas jeddahensis G39.</title>
        <authorList>
            <person name="Poehlein A."/>
            <person name="Wuebbeler J.H."/>
            <person name="Steinbuechel A."/>
            <person name="Daniel R."/>
        </authorList>
    </citation>
    <scope>NUCLEOTIDE SEQUENCE [LARGE SCALE GENOMIC DNA]</scope>
    <source>
        <strain evidence="2 3">G39</strain>
    </source>
</reference>
<proteinExistence type="predicted"/>
<dbReference type="EMBL" id="MPSB01000006">
    <property type="protein sequence ID" value="ONF96166.1"/>
    <property type="molecule type" value="Genomic_DNA"/>
</dbReference>
<dbReference type="InterPro" id="IPR007569">
    <property type="entry name" value="DUF559"/>
</dbReference>
<dbReference type="InterPro" id="IPR011335">
    <property type="entry name" value="Restrct_endonuc-II-like"/>
</dbReference>
<dbReference type="Gene3D" id="3.40.960.10">
    <property type="entry name" value="VSR Endonuclease"/>
    <property type="match status" value="1"/>
</dbReference>
<dbReference type="OrthoDB" id="9798754at2"/>
<dbReference type="SUPFAM" id="SSF52980">
    <property type="entry name" value="Restriction endonuclease-like"/>
    <property type="match status" value="1"/>
</dbReference>
<comment type="caution">
    <text evidence="2">The sequence shown here is derived from an EMBL/GenBank/DDBJ whole genome shotgun (WGS) entry which is preliminary data.</text>
</comment>
<dbReference type="InterPro" id="IPR047216">
    <property type="entry name" value="Endonuclease_DUF559_bact"/>
</dbReference>
<feature type="domain" description="DUF559" evidence="1">
    <location>
        <begin position="8"/>
        <end position="113"/>
    </location>
</feature>
<name>A0A1V2EU20_9SPHN</name>
<gene>
    <name evidence="2" type="ORF">SPHI_17810</name>
</gene>
<organism evidence="2 3">
    <name type="scientific">Sphingomonas jeddahensis</name>
    <dbReference type="NCBI Taxonomy" id="1915074"/>
    <lineage>
        <taxon>Bacteria</taxon>
        <taxon>Pseudomonadati</taxon>
        <taxon>Pseudomonadota</taxon>
        <taxon>Alphaproteobacteria</taxon>
        <taxon>Sphingomonadales</taxon>
        <taxon>Sphingomonadaceae</taxon>
        <taxon>Sphingomonas</taxon>
    </lineage>
</organism>
<dbReference type="PANTHER" id="PTHR38590">
    <property type="entry name" value="BLL0828 PROTEIN"/>
    <property type="match status" value="1"/>
</dbReference>
<evidence type="ECO:0000313" key="3">
    <source>
        <dbReference type="Proteomes" id="UP000188729"/>
    </source>
</evidence>
<evidence type="ECO:0000259" key="1">
    <source>
        <dbReference type="Pfam" id="PF04480"/>
    </source>
</evidence>
<dbReference type="RefSeq" id="WP_076744546.1">
    <property type="nucleotide sequence ID" value="NZ_MPSB01000006.1"/>
</dbReference>
<dbReference type="AlphaFoldDB" id="A0A1V2EU20"/>